<dbReference type="AlphaFoldDB" id="A0AAE1NR49"/>
<feature type="transmembrane region" description="Helical" evidence="2">
    <location>
        <begin position="524"/>
        <end position="546"/>
    </location>
</feature>
<keyword evidence="3" id="KW-0732">Signal</keyword>
<feature type="chain" id="PRO_5042073084" description="ZP domain-containing protein" evidence="3">
    <location>
        <begin position="23"/>
        <end position="579"/>
    </location>
</feature>
<comment type="caution">
    <text evidence="5">The sequence shown here is derived from an EMBL/GenBank/DDBJ whole genome shotgun (WGS) entry which is preliminary data.</text>
</comment>
<accession>A0AAE1NR49</accession>
<dbReference type="Pfam" id="PF25057">
    <property type="entry name" value="CUT_N"/>
    <property type="match status" value="1"/>
</dbReference>
<evidence type="ECO:0000256" key="2">
    <source>
        <dbReference type="SAM" id="Phobius"/>
    </source>
</evidence>
<evidence type="ECO:0000256" key="1">
    <source>
        <dbReference type="SAM" id="MobiDB-lite"/>
    </source>
</evidence>
<dbReference type="PROSITE" id="PS51034">
    <property type="entry name" value="ZP_2"/>
    <property type="match status" value="1"/>
</dbReference>
<name>A0AAE1NR49_9EUCA</name>
<reference evidence="5" key="1">
    <citation type="submission" date="2023-11" db="EMBL/GenBank/DDBJ databases">
        <title>Genome assemblies of two species of porcelain crab, Petrolisthes cinctipes and Petrolisthes manimaculis (Anomura: Porcellanidae).</title>
        <authorList>
            <person name="Angst P."/>
        </authorList>
    </citation>
    <scope>NUCLEOTIDE SEQUENCE</scope>
    <source>
        <strain evidence="5">PB745_02</strain>
        <tissue evidence="5">Gill</tissue>
    </source>
</reference>
<dbReference type="SMART" id="SM00241">
    <property type="entry name" value="ZP"/>
    <property type="match status" value="1"/>
</dbReference>
<feature type="region of interest" description="Disordered" evidence="1">
    <location>
        <begin position="42"/>
        <end position="76"/>
    </location>
</feature>
<protein>
    <recommendedName>
        <fullName evidence="4">ZP domain-containing protein</fullName>
    </recommendedName>
</protein>
<keyword evidence="6" id="KW-1185">Reference proteome</keyword>
<sequence>MSTPSRPLLLVLLCCLATTPQGQKVIDQNALDSAALPVEHRGGGAFGPNLGGPPFGGGGGPQLPGSGYGAPQQGAPDDPWPLAQPDMNTIKNLQVQCEKSFMRVSVEFDRPFYGMIFSKGYYSDPNCVHVQPGTGRLQAQFDIYLNSCGMTSTSSAANYGQPTPSGTYIENTVIIQYDPLVQEVWDAARKLRCTWYDYYEKSVTFRPFQVDMLNAVTANFLGDNLQCWMQIQVGKGPWASEVSGIVKIGQTMTMVLAIKDDENKFDMMVRNCVAHDGKRAPIQLVDEAGCVTRPKIMGRFQKVKNFGSSASVVSYAYFQAFKFPDSMNVHFQCVIQVCRYSCPEPQCGGGIAYQAAGSESKVAVAPPPGRSPDPRLPAHAAPNHAALTAQQPAQRKTGEGEDLGEKKQAIPYPVSFQLHADQVNLPDDGYPKVNRQGPLDLAGRPRALSPEDLPLPSEFDDETEDGSRRRRRATQEMTDVSTARVIQVVAPGDVAFNLNAGNETVVVSESVDDAANVCMSASGFAAGLVLLLLVLCIACLVAAFLYTRVRAFTAKGHVTTFITPFDNPEFVKVAAAGGN</sequence>
<evidence type="ECO:0000313" key="5">
    <source>
        <dbReference type="EMBL" id="KAK4294011.1"/>
    </source>
</evidence>
<dbReference type="InterPro" id="IPR001507">
    <property type="entry name" value="ZP_dom"/>
</dbReference>
<gene>
    <name evidence="5" type="ORF">Pmani_033333</name>
</gene>
<organism evidence="5 6">
    <name type="scientific">Petrolisthes manimaculis</name>
    <dbReference type="NCBI Taxonomy" id="1843537"/>
    <lineage>
        <taxon>Eukaryota</taxon>
        <taxon>Metazoa</taxon>
        <taxon>Ecdysozoa</taxon>
        <taxon>Arthropoda</taxon>
        <taxon>Crustacea</taxon>
        <taxon>Multicrustacea</taxon>
        <taxon>Malacostraca</taxon>
        <taxon>Eumalacostraca</taxon>
        <taxon>Eucarida</taxon>
        <taxon>Decapoda</taxon>
        <taxon>Pleocyemata</taxon>
        <taxon>Anomura</taxon>
        <taxon>Galatheoidea</taxon>
        <taxon>Porcellanidae</taxon>
        <taxon>Petrolisthes</taxon>
    </lineage>
</organism>
<evidence type="ECO:0000256" key="3">
    <source>
        <dbReference type="SAM" id="SignalP"/>
    </source>
</evidence>
<dbReference type="PANTHER" id="PTHR46560:SF2">
    <property type="entry name" value="DUSKY-LIKE, ISOFORM A"/>
    <property type="match status" value="1"/>
</dbReference>
<evidence type="ECO:0000259" key="4">
    <source>
        <dbReference type="PROSITE" id="PS51034"/>
    </source>
</evidence>
<keyword evidence="2" id="KW-0472">Membrane</keyword>
<keyword evidence="2" id="KW-0812">Transmembrane</keyword>
<dbReference type="Pfam" id="PF00100">
    <property type="entry name" value="Zona_pellucida"/>
    <property type="match status" value="1"/>
</dbReference>
<dbReference type="EMBL" id="JAWZYT010004388">
    <property type="protein sequence ID" value="KAK4294011.1"/>
    <property type="molecule type" value="Genomic_DNA"/>
</dbReference>
<dbReference type="InterPro" id="IPR056953">
    <property type="entry name" value="CUT_N"/>
</dbReference>
<feature type="compositionally biased region" description="Gly residues" evidence="1">
    <location>
        <begin position="43"/>
        <end position="68"/>
    </location>
</feature>
<dbReference type="PANTHER" id="PTHR46560">
    <property type="entry name" value="CYPHER, ISOFORM B"/>
    <property type="match status" value="1"/>
</dbReference>
<proteinExistence type="predicted"/>
<dbReference type="InterPro" id="IPR055355">
    <property type="entry name" value="ZP-C"/>
</dbReference>
<evidence type="ECO:0000313" key="6">
    <source>
        <dbReference type="Proteomes" id="UP001292094"/>
    </source>
</evidence>
<feature type="signal peptide" evidence="3">
    <location>
        <begin position="1"/>
        <end position="22"/>
    </location>
</feature>
<keyword evidence="2" id="KW-1133">Transmembrane helix</keyword>
<dbReference type="Proteomes" id="UP001292094">
    <property type="component" value="Unassembled WGS sequence"/>
</dbReference>
<feature type="domain" description="ZP" evidence="4">
    <location>
        <begin position="96"/>
        <end position="354"/>
    </location>
</feature>
<feature type="region of interest" description="Disordered" evidence="1">
    <location>
        <begin position="423"/>
        <end position="476"/>
    </location>
</feature>